<dbReference type="Gene3D" id="3.40.50.2000">
    <property type="entry name" value="Glycogen Phosphorylase B"/>
    <property type="match status" value="2"/>
</dbReference>
<gene>
    <name evidence="1" type="ORF">S01H1_17114</name>
</gene>
<name>X0RKE1_9ZZZZ</name>
<evidence type="ECO:0008006" key="2">
    <source>
        <dbReference type="Google" id="ProtNLM"/>
    </source>
</evidence>
<dbReference type="EMBL" id="BARS01009052">
    <property type="protein sequence ID" value="GAF69258.1"/>
    <property type="molecule type" value="Genomic_DNA"/>
</dbReference>
<comment type="caution">
    <text evidence="1">The sequence shown here is derived from an EMBL/GenBank/DDBJ whole genome shotgun (WGS) entry which is preliminary data.</text>
</comment>
<reference evidence="1" key="1">
    <citation type="journal article" date="2014" name="Front. Microbiol.">
        <title>High frequency of phylogenetically diverse reductive dehalogenase-homologous genes in deep subseafloor sedimentary metagenomes.</title>
        <authorList>
            <person name="Kawai M."/>
            <person name="Futagami T."/>
            <person name="Toyoda A."/>
            <person name="Takaki Y."/>
            <person name="Nishi S."/>
            <person name="Hori S."/>
            <person name="Arai W."/>
            <person name="Tsubouchi T."/>
            <person name="Morono Y."/>
            <person name="Uchiyama I."/>
            <person name="Ito T."/>
            <person name="Fujiyama A."/>
            <person name="Inagaki F."/>
            <person name="Takami H."/>
        </authorList>
    </citation>
    <scope>NUCLEOTIDE SEQUENCE</scope>
    <source>
        <strain evidence="1">Expedition CK06-06</strain>
    </source>
</reference>
<proteinExistence type="predicted"/>
<organism evidence="1">
    <name type="scientific">marine sediment metagenome</name>
    <dbReference type="NCBI Taxonomy" id="412755"/>
    <lineage>
        <taxon>unclassified sequences</taxon>
        <taxon>metagenomes</taxon>
        <taxon>ecological metagenomes</taxon>
    </lineage>
</organism>
<evidence type="ECO:0000313" key="1">
    <source>
        <dbReference type="EMBL" id="GAF69258.1"/>
    </source>
</evidence>
<sequence>YFDPANPDALAFQIRKALEDQGLRNKMRILGLKQAARYTWNSSAEELLKVLENL</sequence>
<feature type="non-terminal residue" evidence="1">
    <location>
        <position position="1"/>
    </location>
</feature>
<dbReference type="SUPFAM" id="SSF53756">
    <property type="entry name" value="UDP-Glycosyltransferase/glycogen phosphorylase"/>
    <property type="match status" value="1"/>
</dbReference>
<protein>
    <recommendedName>
        <fullName evidence="2">Glycosyl transferase family 1 domain-containing protein</fullName>
    </recommendedName>
</protein>
<dbReference type="AlphaFoldDB" id="X0RKE1"/>
<accession>X0RKE1</accession>